<dbReference type="STRING" id="1353009.A0A1Y2J2P4"/>
<feature type="region of interest" description="Disordered" evidence="5">
    <location>
        <begin position="149"/>
        <end position="169"/>
    </location>
</feature>
<dbReference type="GO" id="GO:0003735">
    <property type="term" value="F:structural constituent of ribosome"/>
    <property type="evidence" value="ECO:0007669"/>
    <property type="project" value="InterPro"/>
</dbReference>
<dbReference type="GO" id="GO:0006412">
    <property type="term" value="P:translation"/>
    <property type="evidence" value="ECO:0007669"/>
    <property type="project" value="InterPro"/>
</dbReference>
<keyword evidence="7" id="KW-1185">Reference proteome</keyword>
<evidence type="ECO:0000313" key="6">
    <source>
        <dbReference type="EMBL" id="OSD07678.1"/>
    </source>
</evidence>
<dbReference type="Proteomes" id="UP000193067">
    <property type="component" value="Unassembled WGS sequence"/>
</dbReference>
<comment type="similarity">
    <text evidence="1 4">Belongs to the eukaryotic ribosomal protein eL38 family.</text>
</comment>
<dbReference type="GO" id="GO:0022618">
    <property type="term" value="P:protein-RNA complex assembly"/>
    <property type="evidence" value="ECO:0007669"/>
    <property type="project" value="TreeGrafter"/>
</dbReference>
<proteinExistence type="inferred from homology"/>
<dbReference type="PANTHER" id="PTHR10965">
    <property type="entry name" value="60S RIBOSOMAL PROTEIN L38"/>
    <property type="match status" value="1"/>
</dbReference>
<evidence type="ECO:0000256" key="2">
    <source>
        <dbReference type="ARBA" id="ARBA00022980"/>
    </source>
</evidence>
<name>A0A1Y2J2P4_TRAC3</name>
<keyword evidence="3 4" id="KW-0687">Ribonucleoprotein</keyword>
<evidence type="ECO:0000256" key="4">
    <source>
        <dbReference type="RuleBase" id="RU003445"/>
    </source>
</evidence>
<dbReference type="InterPro" id="IPR002675">
    <property type="entry name" value="Ribosomal_eL38"/>
</dbReference>
<dbReference type="AlphaFoldDB" id="A0A1Y2J2P4"/>
<keyword evidence="2 4" id="KW-0689">Ribosomal protein</keyword>
<evidence type="ECO:0000256" key="3">
    <source>
        <dbReference type="ARBA" id="ARBA00023274"/>
    </source>
</evidence>
<evidence type="ECO:0000256" key="1">
    <source>
        <dbReference type="ARBA" id="ARBA00007803"/>
    </source>
</evidence>
<reference evidence="6 7" key="1">
    <citation type="journal article" date="2015" name="Biotechnol. Biofuels">
        <title>Enhanced degradation of softwood versus hardwood by the white-rot fungus Pycnoporus coccineus.</title>
        <authorList>
            <person name="Couturier M."/>
            <person name="Navarro D."/>
            <person name="Chevret D."/>
            <person name="Henrissat B."/>
            <person name="Piumi F."/>
            <person name="Ruiz-Duenas F.J."/>
            <person name="Martinez A.T."/>
            <person name="Grigoriev I.V."/>
            <person name="Riley R."/>
            <person name="Lipzen A."/>
            <person name="Berrin J.G."/>
            <person name="Master E.R."/>
            <person name="Rosso M.N."/>
        </authorList>
    </citation>
    <scope>NUCLEOTIDE SEQUENCE [LARGE SCALE GENOMIC DNA]</scope>
    <source>
        <strain evidence="6 7">BRFM310</strain>
    </source>
</reference>
<sequence length="169" mass="19351">MRALSPKTGWALIGNHTVTPGVTRHSPKLYSCAIWISATKHRESGRVREARAGTDREFKTFRQNGAHRRQRPARGYARLTRLFTSSQPKEIRDIKQFIDIARRKDAKEARIKKIVSRVPGGKTKTKFKIRCTRYLYTLSLDDPEKADKLAQSLPPGLNVQEIKDTPKKK</sequence>
<organism evidence="6 7">
    <name type="scientific">Trametes coccinea (strain BRFM310)</name>
    <name type="common">Pycnoporus coccineus</name>
    <dbReference type="NCBI Taxonomy" id="1353009"/>
    <lineage>
        <taxon>Eukaryota</taxon>
        <taxon>Fungi</taxon>
        <taxon>Dikarya</taxon>
        <taxon>Basidiomycota</taxon>
        <taxon>Agaricomycotina</taxon>
        <taxon>Agaricomycetes</taxon>
        <taxon>Polyporales</taxon>
        <taxon>Polyporaceae</taxon>
        <taxon>Trametes</taxon>
    </lineage>
</organism>
<dbReference type="PANTHER" id="PTHR10965:SF0">
    <property type="entry name" value="LARGE RIBOSOMAL SUBUNIT PROTEIN EL38"/>
    <property type="match status" value="1"/>
</dbReference>
<evidence type="ECO:0000313" key="7">
    <source>
        <dbReference type="Proteomes" id="UP000193067"/>
    </source>
</evidence>
<gene>
    <name evidence="6" type="ORF">PYCCODRAFT_1358301</name>
</gene>
<evidence type="ECO:0008006" key="8">
    <source>
        <dbReference type="Google" id="ProtNLM"/>
    </source>
</evidence>
<dbReference type="EMBL" id="KZ084087">
    <property type="protein sequence ID" value="OSD07678.1"/>
    <property type="molecule type" value="Genomic_DNA"/>
</dbReference>
<dbReference type="InterPro" id="IPR038464">
    <property type="entry name" value="Ribosomal_eL38_sf"/>
</dbReference>
<protein>
    <recommendedName>
        <fullName evidence="8">Ribosomal protein L38e</fullName>
    </recommendedName>
</protein>
<evidence type="ECO:0000256" key="5">
    <source>
        <dbReference type="SAM" id="MobiDB-lite"/>
    </source>
</evidence>
<dbReference type="GO" id="GO:0022625">
    <property type="term" value="C:cytosolic large ribosomal subunit"/>
    <property type="evidence" value="ECO:0007669"/>
    <property type="project" value="TreeGrafter"/>
</dbReference>
<dbReference type="FunFam" id="3.30.720.90:FF:000001">
    <property type="entry name" value="60S ribosomal protein L38"/>
    <property type="match status" value="1"/>
</dbReference>
<dbReference type="Pfam" id="PF01781">
    <property type="entry name" value="Ribosomal_L38e"/>
    <property type="match status" value="1"/>
</dbReference>
<dbReference type="Gene3D" id="3.30.720.90">
    <property type="match status" value="1"/>
</dbReference>
<accession>A0A1Y2J2P4</accession>
<dbReference type="OrthoDB" id="10250488at2759"/>